<reference evidence="2 3" key="1">
    <citation type="submission" date="2020-03" db="EMBL/GenBank/DDBJ databases">
        <title>Isolation and identification of active actinomycetes.</title>
        <authorList>
            <person name="Sun X."/>
        </authorList>
    </citation>
    <scope>NUCLEOTIDE SEQUENCE [LARGE SCALE GENOMIC DNA]</scope>
    <source>
        <strain evidence="2 3">NEAU-D13</strain>
    </source>
</reference>
<dbReference type="PANTHER" id="PTHR38444:SF1">
    <property type="entry name" value="ENTEROBACTIN BIOSYNTHESIS PROTEIN YBDZ"/>
    <property type="match status" value="1"/>
</dbReference>
<dbReference type="PANTHER" id="PTHR38444">
    <property type="entry name" value="ENTEROBACTIN BIOSYNTHESIS PROTEIN YBDZ"/>
    <property type="match status" value="1"/>
</dbReference>
<proteinExistence type="predicted"/>
<dbReference type="Gene3D" id="3.90.820.10">
    <property type="entry name" value="Structural Genomics, Unknown Function 30-nov-00 1gh9 Mol_id"/>
    <property type="match status" value="1"/>
</dbReference>
<organism evidence="2 3">
    <name type="scientific">Lentzea alba</name>
    <dbReference type="NCBI Taxonomy" id="2714351"/>
    <lineage>
        <taxon>Bacteria</taxon>
        <taxon>Bacillati</taxon>
        <taxon>Actinomycetota</taxon>
        <taxon>Actinomycetes</taxon>
        <taxon>Pseudonocardiales</taxon>
        <taxon>Pseudonocardiaceae</taxon>
        <taxon>Lentzea</taxon>
    </lineage>
</organism>
<keyword evidence="3" id="KW-1185">Reference proteome</keyword>
<protein>
    <submittedName>
        <fullName evidence="2">MbtH family protein</fullName>
    </submittedName>
</protein>
<evidence type="ECO:0000313" key="3">
    <source>
        <dbReference type="Proteomes" id="UP000481360"/>
    </source>
</evidence>
<evidence type="ECO:0000259" key="1">
    <source>
        <dbReference type="SMART" id="SM00923"/>
    </source>
</evidence>
<dbReference type="Pfam" id="PF03621">
    <property type="entry name" value="MbtH"/>
    <property type="match status" value="1"/>
</dbReference>
<dbReference type="InterPro" id="IPR038020">
    <property type="entry name" value="MbtH-like_sf"/>
</dbReference>
<dbReference type="EMBL" id="JAAMPJ010000009">
    <property type="protein sequence ID" value="NGY63166.1"/>
    <property type="molecule type" value="Genomic_DNA"/>
</dbReference>
<accession>A0A7C9RVI8</accession>
<gene>
    <name evidence="2" type="ORF">G7043_30030</name>
</gene>
<name>A0A7C9RVI8_9PSEU</name>
<feature type="domain" description="MbtH-like" evidence="1">
    <location>
        <begin position="7"/>
        <end position="54"/>
    </location>
</feature>
<dbReference type="Proteomes" id="UP000481360">
    <property type="component" value="Unassembled WGS sequence"/>
</dbReference>
<dbReference type="SUPFAM" id="SSF160582">
    <property type="entry name" value="MbtH-like"/>
    <property type="match status" value="1"/>
</dbReference>
<evidence type="ECO:0000313" key="2">
    <source>
        <dbReference type="EMBL" id="NGY63166.1"/>
    </source>
</evidence>
<dbReference type="GO" id="GO:0005829">
    <property type="term" value="C:cytosol"/>
    <property type="evidence" value="ECO:0007669"/>
    <property type="project" value="TreeGrafter"/>
</dbReference>
<dbReference type="SMART" id="SM00923">
    <property type="entry name" value="MbtH"/>
    <property type="match status" value="1"/>
</dbReference>
<dbReference type="InterPro" id="IPR005153">
    <property type="entry name" value="MbtH-like_dom"/>
</dbReference>
<comment type="caution">
    <text evidence="2">The sequence shown here is derived from an EMBL/GenBank/DDBJ whole genome shotgun (WGS) entry which is preliminary data.</text>
</comment>
<sequence>MTTFVGDDDSVPCQVVINKAGQYSIWPPQRPVPDGWEPVGFEGSRGDCIAYIDEVWADPTAIAASGT</sequence>
<dbReference type="AlphaFoldDB" id="A0A7C9RVI8"/>
<dbReference type="GO" id="GO:0019290">
    <property type="term" value="P:siderophore biosynthetic process"/>
    <property type="evidence" value="ECO:0007669"/>
    <property type="project" value="TreeGrafter"/>
</dbReference>
<dbReference type="InterPro" id="IPR037407">
    <property type="entry name" value="MLP_fam"/>
</dbReference>